<dbReference type="Gene3D" id="1.20.140.10">
    <property type="entry name" value="Butyryl-CoA Dehydrogenase, subunit A, domain 3"/>
    <property type="match status" value="1"/>
</dbReference>
<dbReference type="EMBL" id="WHPD01001643">
    <property type="protein sequence ID" value="MPV88521.1"/>
    <property type="molecule type" value="Genomic_DNA"/>
</dbReference>
<dbReference type="Gene3D" id="1.10.540.10">
    <property type="entry name" value="Acyl-CoA dehydrogenase/oxidase, N-terminal domain"/>
    <property type="match status" value="1"/>
</dbReference>
<feature type="non-terminal residue" evidence="8">
    <location>
        <position position="1"/>
    </location>
</feature>
<evidence type="ECO:0000313" key="8">
    <source>
        <dbReference type="EMBL" id="MPV88521.1"/>
    </source>
</evidence>
<protein>
    <recommendedName>
        <fullName evidence="10">Acyl-CoA dehydrogenase</fullName>
    </recommendedName>
</protein>
<dbReference type="SUPFAM" id="SSF56645">
    <property type="entry name" value="Acyl-CoA dehydrogenase NM domain-like"/>
    <property type="match status" value="1"/>
</dbReference>
<gene>
    <name evidence="8" type="ORF">GB882_07560</name>
</gene>
<dbReference type="PANTHER" id="PTHR43884">
    <property type="entry name" value="ACYL-COA DEHYDROGENASE"/>
    <property type="match status" value="1"/>
</dbReference>
<keyword evidence="5" id="KW-0560">Oxidoreductase</keyword>
<name>A0A7J9UV60_9MICO</name>
<dbReference type="Pfam" id="PF00441">
    <property type="entry name" value="Acyl-CoA_dh_1"/>
    <property type="match status" value="1"/>
</dbReference>
<keyword evidence="4" id="KW-0274">FAD</keyword>
<dbReference type="PANTHER" id="PTHR43884:SF20">
    <property type="entry name" value="ACYL-COA DEHYDROGENASE FADE28"/>
    <property type="match status" value="1"/>
</dbReference>
<dbReference type="Proteomes" id="UP000429644">
    <property type="component" value="Unassembled WGS sequence"/>
</dbReference>
<accession>A0A7J9UV60</accession>
<dbReference type="OrthoDB" id="7328575at2"/>
<sequence length="346" mass="35549">MNDRALRYQNLLETQEDVAEAASAMLAGGGQADVHLGADQGWWAVAIPEAMGGAGGTVADLAPVLEEAGAVTASTALPWTAGVVAPLLASSSEDRAASLLEDIAAGTLATSVPARGQRLAKDIGPLDPDDAVDASVLALGPAESLVLPLVVSGASCLVAVDLGTPGVRATPVEGFDVSRPWTRYDLSGVALGSAVVARVPDLFARWQSAMGVMCGLDSAGAARAALARTVEYASVRQQFGRALGSYQAYKHRCATALVELKLAQSVAHRAAQAIGTPEELPFALASALQSTRSATAVCEAAIQLHGGMGFSWESGLHRYLRRARANEILVGGEDSAAMLLESLPRG</sequence>
<evidence type="ECO:0000256" key="5">
    <source>
        <dbReference type="ARBA" id="ARBA00023002"/>
    </source>
</evidence>
<feature type="domain" description="Acyl-CoA dehydrogenase/oxidase C-terminal" evidence="6">
    <location>
        <begin position="213"/>
        <end position="334"/>
    </location>
</feature>
<evidence type="ECO:0000259" key="7">
    <source>
        <dbReference type="Pfam" id="PF02771"/>
    </source>
</evidence>
<dbReference type="InterPro" id="IPR013786">
    <property type="entry name" value="AcylCoA_DH/ox_N"/>
</dbReference>
<dbReference type="SUPFAM" id="SSF47203">
    <property type="entry name" value="Acyl-CoA dehydrogenase C-terminal domain-like"/>
    <property type="match status" value="1"/>
</dbReference>
<evidence type="ECO:0000256" key="2">
    <source>
        <dbReference type="ARBA" id="ARBA00009347"/>
    </source>
</evidence>
<evidence type="ECO:0000313" key="9">
    <source>
        <dbReference type="Proteomes" id="UP000429644"/>
    </source>
</evidence>
<feature type="domain" description="Acyl-CoA dehydrogenase/oxidase N-terminal" evidence="7">
    <location>
        <begin position="38"/>
        <end position="106"/>
    </location>
</feature>
<keyword evidence="3" id="KW-0285">Flavoprotein</keyword>
<dbReference type="InterPro" id="IPR009075">
    <property type="entry name" value="AcylCo_DH/oxidase_C"/>
</dbReference>
<comment type="caution">
    <text evidence="8">The sequence shown here is derived from an EMBL/GenBank/DDBJ whole genome shotgun (WGS) entry which is preliminary data.</text>
</comment>
<evidence type="ECO:0000256" key="1">
    <source>
        <dbReference type="ARBA" id="ARBA00001974"/>
    </source>
</evidence>
<evidence type="ECO:0008006" key="10">
    <source>
        <dbReference type="Google" id="ProtNLM"/>
    </source>
</evidence>
<proteinExistence type="inferred from homology"/>
<dbReference type="Pfam" id="PF02771">
    <property type="entry name" value="Acyl-CoA_dh_N"/>
    <property type="match status" value="1"/>
</dbReference>
<comment type="cofactor">
    <cofactor evidence="1">
        <name>FAD</name>
        <dbReference type="ChEBI" id="CHEBI:57692"/>
    </cofactor>
</comment>
<keyword evidence="9" id="KW-1185">Reference proteome</keyword>
<evidence type="ECO:0000259" key="6">
    <source>
        <dbReference type="Pfam" id="PF00441"/>
    </source>
</evidence>
<dbReference type="InterPro" id="IPR036250">
    <property type="entry name" value="AcylCo_DH-like_C"/>
</dbReference>
<organism evidence="8 9">
    <name type="scientific">Georgenia ruanii</name>
    <dbReference type="NCBI Taxonomy" id="348442"/>
    <lineage>
        <taxon>Bacteria</taxon>
        <taxon>Bacillati</taxon>
        <taxon>Actinomycetota</taxon>
        <taxon>Actinomycetes</taxon>
        <taxon>Micrococcales</taxon>
        <taxon>Bogoriellaceae</taxon>
        <taxon>Georgenia</taxon>
    </lineage>
</organism>
<dbReference type="GO" id="GO:0050660">
    <property type="term" value="F:flavin adenine dinucleotide binding"/>
    <property type="evidence" value="ECO:0007669"/>
    <property type="project" value="InterPro"/>
</dbReference>
<evidence type="ECO:0000256" key="4">
    <source>
        <dbReference type="ARBA" id="ARBA00022827"/>
    </source>
</evidence>
<dbReference type="AlphaFoldDB" id="A0A7J9UV60"/>
<reference evidence="8 9" key="1">
    <citation type="submission" date="2019-10" db="EMBL/GenBank/DDBJ databases">
        <title>Georgenia wutianyii sp. nov. and Georgenia yuyongxinii sp. nov. isolated from plateau pika (Ochotona curzoniae) in the Qinghai-Tibet plateau of China.</title>
        <authorList>
            <person name="Tian Z."/>
        </authorList>
    </citation>
    <scope>NUCLEOTIDE SEQUENCE [LARGE SCALE GENOMIC DNA]</scope>
    <source>
        <strain evidence="8 9">JCM 15130</strain>
    </source>
</reference>
<dbReference type="InterPro" id="IPR009100">
    <property type="entry name" value="AcylCoA_DH/oxidase_NM_dom_sf"/>
</dbReference>
<comment type="similarity">
    <text evidence="2">Belongs to the acyl-CoA dehydrogenase family.</text>
</comment>
<dbReference type="InterPro" id="IPR037069">
    <property type="entry name" value="AcylCoA_DH/ox_N_sf"/>
</dbReference>
<evidence type="ECO:0000256" key="3">
    <source>
        <dbReference type="ARBA" id="ARBA00022630"/>
    </source>
</evidence>
<dbReference type="GO" id="GO:0003995">
    <property type="term" value="F:acyl-CoA dehydrogenase activity"/>
    <property type="evidence" value="ECO:0007669"/>
    <property type="project" value="TreeGrafter"/>
</dbReference>
<dbReference type="RefSeq" id="WP_152231180.1">
    <property type="nucleotide sequence ID" value="NZ_BAAAOT010000037.1"/>
</dbReference>